<feature type="non-terminal residue" evidence="1">
    <location>
        <position position="1"/>
    </location>
</feature>
<evidence type="ECO:0000313" key="1">
    <source>
        <dbReference type="EMBL" id="CEK54958.1"/>
    </source>
</evidence>
<reference evidence="1" key="1">
    <citation type="submission" date="2014-12" db="EMBL/GenBank/DDBJ databases">
        <title>Insight into the proteome of Arion vulgaris.</title>
        <authorList>
            <person name="Aradska J."/>
            <person name="Bulat T."/>
            <person name="Smidak R."/>
            <person name="Sarate P."/>
            <person name="Gangsoo J."/>
            <person name="Sialana F."/>
            <person name="Bilban M."/>
            <person name="Lubec G."/>
        </authorList>
    </citation>
    <scope>NUCLEOTIDE SEQUENCE</scope>
    <source>
        <tissue evidence="1">Skin</tissue>
    </source>
</reference>
<name>A0A0B6YFH1_9EUPU</name>
<feature type="non-terminal residue" evidence="1">
    <location>
        <position position="101"/>
    </location>
</feature>
<dbReference type="EMBL" id="HACG01008093">
    <property type="protein sequence ID" value="CEK54958.1"/>
    <property type="molecule type" value="Transcribed_RNA"/>
</dbReference>
<accession>A0A0B6YFH1</accession>
<sequence>GDTNMAERNHLGMPYDEIVIREGVFPAGAVENIRLERGASDPVDVSEKKQNSFQALTVNDNIDKMKDNPMSNVSEPEDLDKYFLDRLKLAEVIKGQQYKTE</sequence>
<proteinExistence type="predicted"/>
<gene>
    <name evidence="1" type="primary">ORF24018</name>
</gene>
<dbReference type="AlphaFoldDB" id="A0A0B6YFH1"/>
<organism evidence="1">
    <name type="scientific">Arion vulgaris</name>
    <dbReference type="NCBI Taxonomy" id="1028688"/>
    <lineage>
        <taxon>Eukaryota</taxon>
        <taxon>Metazoa</taxon>
        <taxon>Spiralia</taxon>
        <taxon>Lophotrochozoa</taxon>
        <taxon>Mollusca</taxon>
        <taxon>Gastropoda</taxon>
        <taxon>Heterobranchia</taxon>
        <taxon>Euthyneura</taxon>
        <taxon>Panpulmonata</taxon>
        <taxon>Eupulmonata</taxon>
        <taxon>Stylommatophora</taxon>
        <taxon>Helicina</taxon>
        <taxon>Arionoidea</taxon>
        <taxon>Arionidae</taxon>
        <taxon>Arion</taxon>
    </lineage>
</organism>
<protein>
    <submittedName>
        <fullName evidence="1">Uncharacterized protein</fullName>
    </submittedName>
</protein>